<evidence type="ECO:0000259" key="3">
    <source>
        <dbReference type="PROSITE" id="PS50930"/>
    </source>
</evidence>
<dbReference type="Pfam" id="PF04397">
    <property type="entry name" value="LytTR"/>
    <property type="match status" value="1"/>
</dbReference>
<keyword evidence="1" id="KW-0597">Phosphoprotein</keyword>
<feature type="domain" description="Response regulatory" evidence="2">
    <location>
        <begin position="3"/>
        <end position="116"/>
    </location>
</feature>
<dbReference type="SMART" id="SM00850">
    <property type="entry name" value="LytTR"/>
    <property type="match status" value="1"/>
</dbReference>
<evidence type="ECO:0000313" key="4">
    <source>
        <dbReference type="EMBL" id="MFD2535697.1"/>
    </source>
</evidence>
<dbReference type="PROSITE" id="PS50110">
    <property type="entry name" value="RESPONSE_REGULATORY"/>
    <property type="match status" value="1"/>
</dbReference>
<keyword evidence="5" id="KW-1185">Reference proteome</keyword>
<dbReference type="PROSITE" id="PS50930">
    <property type="entry name" value="HTH_LYTTR"/>
    <property type="match status" value="1"/>
</dbReference>
<dbReference type="Pfam" id="PF00072">
    <property type="entry name" value="Response_reg"/>
    <property type="match status" value="1"/>
</dbReference>
<protein>
    <submittedName>
        <fullName evidence="4">LytR/AlgR family response regulator transcription factor</fullName>
    </submittedName>
</protein>
<dbReference type="PANTHER" id="PTHR37299:SF1">
    <property type="entry name" value="STAGE 0 SPORULATION PROTEIN A HOMOLOG"/>
    <property type="match status" value="1"/>
</dbReference>
<dbReference type="RefSeq" id="WP_388018687.1">
    <property type="nucleotide sequence ID" value="NZ_JBHUDT010000004.1"/>
</dbReference>
<accession>A0ABW5JWC3</accession>
<name>A0ABW5JWC3_9FLAO</name>
<dbReference type="InterPro" id="IPR011006">
    <property type="entry name" value="CheY-like_superfamily"/>
</dbReference>
<dbReference type="InterPro" id="IPR007492">
    <property type="entry name" value="LytTR_DNA-bd_dom"/>
</dbReference>
<dbReference type="SMART" id="SM00448">
    <property type="entry name" value="REC"/>
    <property type="match status" value="1"/>
</dbReference>
<sequence>MIKTIIIDDEQHCIDAVLKLTSNYPDVFNIVGTFDTVKKGFEATKKLQPELVFLDVKINNETGFDYLEQIGHIDFNIIFTTAFETYAVEAFRFSALDYLLKPIDKDDFHATVLKLKNVVETSYLKNKIDVLLHNLKVENALKRISIATPDGYVFVEVSDILYCNADVNYTHIFTKQGNKITTAKTLKVFEKLLLNNHFFRVHNSYLVNLFYVKKYTKGKGGYVTMKDNTTIDVSVRRKDEFIKKFIQLS</sequence>
<dbReference type="InterPro" id="IPR046947">
    <property type="entry name" value="LytR-like"/>
</dbReference>
<dbReference type="Gene3D" id="3.40.50.2300">
    <property type="match status" value="1"/>
</dbReference>
<evidence type="ECO:0000256" key="1">
    <source>
        <dbReference type="PROSITE-ProRule" id="PRU00169"/>
    </source>
</evidence>
<proteinExistence type="predicted"/>
<feature type="domain" description="HTH LytTR-type" evidence="3">
    <location>
        <begin position="144"/>
        <end position="247"/>
    </location>
</feature>
<gene>
    <name evidence="4" type="ORF">ACFSQS_11345</name>
</gene>
<dbReference type="SUPFAM" id="SSF52172">
    <property type="entry name" value="CheY-like"/>
    <property type="match status" value="1"/>
</dbReference>
<dbReference type="Proteomes" id="UP001597441">
    <property type="component" value="Unassembled WGS sequence"/>
</dbReference>
<dbReference type="EMBL" id="JBHULK010000004">
    <property type="protein sequence ID" value="MFD2535697.1"/>
    <property type="molecule type" value="Genomic_DNA"/>
</dbReference>
<evidence type="ECO:0000313" key="5">
    <source>
        <dbReference type="Proteomes" id="UP001597441"/>
    </source>
</evidence>
<dbReference type="Gene3D" id="2.40.50.1020">
    <property type="entry name" value="LytTr DNA-binding domain"/>
    <property type="match status" value="1"/>
</dbReference>
<reference evidence="5" key="1">
    <citation type="journal article" date="2019" name="Int. J. Syst. Evol. Microbiol.">
        <title>The Global Catalogue of Microorganisms (GCM) 10K type strain sequencing project: providing services to taxonomists for standard genome sequencing and annotation.</title>
        <authorList>
            <consortium name="The Broad Institute Genomics Platform"/>
            <consortium name="The Broad Institute Genome Sequencing Center for Infectious Disease"/>
            <person name="Wu L."/>
            <person name="Ma J."/>
        </authorList>
    </citation>
    <scope>NUCLEOTIDE SEQUENCE [LARGE SCALE GENOMIC DNA]</scope>
    <source>
        <strain evidence="5">KCTC 42903</strain>
    </source>
</reference>
<comment type="caution">
    <text evidence="4">The sequence shown here is derived from an EMBL/GenBank/DDBJ whole genome shotgun (WGS) entry which is preliminary data.</text>
</comment>
<organism evidence="4 5">
    <name type="scientific">Gelatiniphilus marinus</name>
    <dbReference type="NCBI Taxonomy" id="1759464"/>
    <lineage>
        <taxon>Bacteria</taxon>
        <taxon>Pseudomonadati</taxon>
        <taxon>Bacteroidota</taxon>
        <taxon>Flavobacteriia</taxon>
        <taxon>Flavobacteriales</taxon>
        <taxon>Flavobacteriaceae</taxon>
        <taxon>Gelatiniphilus</taxon>
    </lineage>
</organism>
<feature type="modified residue" description="4-aspartylphosphate" evidence="1">
    <location>
        <position position="55"/>
    </location>
</feature>
<dbReference type="InterPro" id="IPR001789">
    <property type="entry name" value="Sig_transdc_resp-reg_receiver"/>
</dbReference>
<evidence type="ECO:0000259" key="2">
    <source>
        <dbReference type="PROSITE" id="PS50110"/>
    </source>
</evidence>
<dbReference type="PANTHER" id="PTHR37299">
    <property type="entry name" value="TRANSCRIPTIONAL REGULATOR-RELATED"/>
    <property type="match status" value="1"/>
</dbReference>